<dbReference type="EMBL" id="JAGHQL010000061">
    <property type="protein sequence ID" value="KAH0542107.1"/>
    <property type="molecule type" value="Genomic_DNA"/>
</dbReference>
<evidence type="ECO:0000256" key="3">
    <source>
        <dbReference type="ARBA" id="ARBA00022824"/>
    </source>
</evidence>
<gene>
    <name evidence="8" type="ORF">FGG08_003487</name>
</gene>
<evidence type="ECO:0000256" key="2">
    <source>
        <dbReference type="ARBA" id="ARBA00022692"/>
    </source>
</evidence>
<keyword evidence="4 7" id="KW-1133">Transmembrane helix</keyword>
<feature type="region of interest" description="Disordered" evidence="6">
    <location>
        <begin position="43"/>
        <end position="82"/>
    </location>
</feature>
<comment type="caution">
    <text evidence="8">The sequence shown here is derived from an EMBL/GenBank/DDBJ whole genome shotgun (WGS) entry which is preliminary data.</text>
</comment>
<dbReference type="GO" id="GO:0005789">
    <property type="term" value="C:endoplasmic reticulum membrane"/>
    <property type="evidence" value="ECO:0007669"/>
    <property type="project" value="UniProtKB-SubCell"/>
</dbReference>
<dbReference type="InterPro" id="IPR021013">
    <property type="entry name" value="ATPase_Vma12"/>
</dbReference>
<evidence type="ECO:0000256" key="6">
    <source>
        <dbReference type="SAM" id="MobiDB-lite"/>
    </source>
</evidence>
<feature type="transmembrane region" description="Helical" evidence="7">
    <location>
        <begin position="97"/>
        <end position="115"/>
    </location>
</feature>
<organism evidence="8 9">
    <name type="scientific">Glutinoglossum americanum</name>
    <dbReference type="NCBI Taxonomy" id="1670608"/>
    <lineage>
        <taxon>Eukaryota</taxon>
        <taxon>Fungi</taxon>
        <taxon>Dikarya</taxon>
        <taxon>Ascomycota</taxon>
        <taxon>Pezizomycotina</taxon>
        <taxon>Geoglossomycetes</taxon>
        <taxon>Geoglossales</taxon>
        <taxon>Geoglossaceae</taxon>
        <taxon>Glutinoglossum</taxon>
    </lineage>
</organism>
<sequence>MVLLTMTPAIVTAIHESRQLAPDLSTGSGEQGAEAHVSRLSLDHPQVGNPISHSQTKPGPIAGSFSTSRPSPRDSPIATEDTEDEITYADVNRQLTLVLNILLSIVACSVAIWLASSSWSTPKRLGLSMGGSGIVGVAEVVVYAGYLRRLKDAKEKVKREVERKEVVKTWVVGGESAEGKRFGKKNVRAGVKQRKWLNGSG</sequence>
<accession>A0A9P8I783</accession>
<dbReference type="PANTHER" id="PTHR31394:SF1">
    <property type="entry name" value="TRANSMEMBRANE PROTEIN 199"/>
    <property type="match status" value="1"/>
</dbReference>
<keyword evidence="2 7" id="KW-0812">Transmembrane</keyword>
<proteinExistence type="predicted"/>
<evidence type="ECO:0000313" key="8">
    <source>
        <dbReference type="EMBL" id="KAH0542107.1"/>
    </source>
</evidence>
<protein>
    <submittedName>
        <fullName evidence="8">Uncharacterized protein</fullName>
    </submittedName>
</protein>
<dbReference type="GO" id="GO:0070072">
    <property type="term" value="P:vacuolar proton-transporting V-type ATPase complex assembly"/>
    <property type="evidence" value="ECO:0007669"/>
    <property type="project" value="InterPro"/>
</dbReference>
<comment type="subcellular location">
    <subcellularLocation>
        <location evidence="1">Endoplasmic reticulum membrane</location>
        <topology evidence="1">Multi-pass membrane protein</topology>
    </subcellularLocation>
</comment>
<dbReference type="Proteomes" id="UP000698800">
    <property type="component" value="Unassembled WGS sequence"/>
</dbReference>
<evidence type="ECO:0000313" key="9">
    <source>
        <dbReference type="Proteomes" id="UP000698800"/>
    </source>
</evidence>
<dbReference type="Pfam" id="PF11712">
    <property type="entry name" value="Vma12"/>
    <property type="match status" value="1"/>
</dbReference>
<keyword evidence="5 7" id="KW-0472">Membrane</keyword>
<name>A0A9P8I783_9PEZI</name>
<reference evidence="8" key="1">
    <citation type="submission" date="2021-03" db="EMBL/GenBank/DDBJ databases">
        <title>Comparative genomics and phylogenomic investigation of the class Geoglossomycetes provide insights into ecological specialization and systematics.</title>
        <authorList>
            <person name="Melie T."/>
            <person name="Pirro S."/>
            <person name="Miller A.N."/>
            <person name="Quandt A."/>
        </authorList>
    </citation>
    <scope>NUCLEOTIDE SEQUENCE</scope>
    <source>
        <strain evidence="8">GBOQ0MN5Z8</strain>
    </source>
</reference>
<evidence type="ECO:0000256" key="4">
    <source>
        <dbReference type="ARBA" id="ARBA00022989"/>
    </source>
</evidence>
<evidence type="ECO:0000256" key="7">
    <source>
        <dbReference type="SAM" id="Phobius"/>
    </source>
</evidence>
<dbReference type="AlphaFoldDB" id="A0A9P8I783"/>
<feature type="transmembrane region" description="Helical" evidence="7">
    <location>
        <begin position="127"/>
        <end position="146"/>
    </location>
</feature>
<dbReference type="PANTHER" id="PTHR31394">
    <property type="entry name" value="TRANSMEMBRANE PROTEIN 199"/>
    <property type="match status" value="1"/>
</dbReference>
<evidence type="ECO:0000256" key="1">
    <source>
        <dbReference type="ARBA" id="ARBA00004477"/>
    </source>
</evidence>
<dbReference type="OrthoDB" id="19981at2759"/>
<keyword evidence="9" id="KW-1185">Reference proteome</keyword>
<evidence type="ECO:0000256" key="5">
    <source>
        <dbReference type="ARBA" id="ARBA00023136"/>
    </source>
</evidence>
<keyword evidence="3" id="KW-0256">Endoplasmic reticulum</keyword>